<reference evidence="2" key="1">
    <citation type="submission" date="2016-11" db="EMBL/GenBank/DDBJ databases">
        <authorList>
            <person name="Jaros S."/>
            <person name="Januszkiewicz K."/>
            <person name="Wedrychowicz H."/>
        </authorList>
    </citation>
    <scope>NUCLEOTIDE SEQUENCE [LARGE SCALE GENOMIC DNA]</scope>
    <source>
        <strain evidence="2">CGMCC 4.3555</strain>
    </source>
</reference>
<evidence type="ECO:0000313" key="2">
    <source>
        <dbReference type="Proteomes" id="UP000184388"/>
    </source>
</evidence>
<gene>
    <name evidence="1" type="ORF">SAMN05216268_12660</name>
</gene>
<sequence length="54" mass="6334">MTIRVSRDNGETFARKTTYEIDRDKPPVPLVSFVWPPCECPLHRTTETEERRTA</sequence>
<accession>A0A9X8N7S9</accession>
<protein>
    <submittedName>
        <fullName evidence="1">Uncharacterized protein</fullName>
    </submittedName>
</protein>
<dbReference type="EMBL" id="FRBK01000026">
    <property type="protein sequence ID" value="SHN24045.1"/>
    <property type="molecule type" value="Genomic_DNA"/>
</dbReference>
<dbReference type="Proteomes" id="UP000184388">
    <property type="component" value="Unassembled WGS sequence"/>
</dbReference>
<organism evidence="1 2">
    <name type="scientific">Streptomyces yunnanensis</name>
    <dbReference type="NCBI Taxonomy" id="156453"/>
    <lineage>
        <taxon>Bacteria</taxon>
        <taxon>Bacillati</taxon>
        <taxon>Actinomycetota</taxon>
        <taxon>Actinomycetes</taxon>
        <taxon>Kitasatosporales</taxon>
        <taxon>Streptomycetaceae</taxon>
        <taxon>Streptomyces</taxon>
    </lineage>
</organism>
<comment type="caution">
    <text evidence="1">The sequence shown here is derived from an EMBL/GenBank/DDBJ whole genome shotgun (WGS) entry which is preliminary data.</text>
</comment>
<dbReference type="AlphaFoldDB" id="A0A9X8N7S9"/>
<name>A0A9X8N7S9_9ACTN</name>
<evidence type="ECO:0000313" key="1">
    <source>
        <dbReference type="EMBL" id="SHN24045.1"/>
    </source>
</evidence>
<proteinExistence type="predicted"/>